<dbReference type="InterPro" id="IPR029058">
    <property type="entry name" value="AB_hydrolase_fold"/>
</dbReference>
<dbReference type="GO" id="GO:0052689">
    <property type="term" value="F:carboxylic ester hydrolase activity"/>
    <property type="evidence" value="ECO:0007669"/>
    <property type="project" value="UniProtKB-KW"/>
</dbReference>
<evidence type="ECO:0000256" key="4">
    <source>
        <dbReference type="ARBA" id="ARBA00023180"/>
    </source>
</evidence>
<dbReference type="RefSeq" id="XP_024082889.1">
    <property type="nucleotide sequence ID" value="XM_024227121.1"/>
</dbReference>
<keyword evidence="3 5" id="KW-0378">Hydrolase</keyword>
<dbReference type="SUPFAM" id="SSF53474">
    <property type="entry name" value="alpha/beta-Hydrolases"/>
    <property type="match status" value="1"/>
</dbReference>
<evidence type="ECO:0000259" key="6">
    <source>
        <dbReference type="Pfam" id="PF00135"/>
    </source>
</evidence>
<dbReference type="EC" id="3.1.1.-" evidence="5"/>
<protein>
    <recommendedName>
        <fullName evidence="5">Carboxylic ester hydrolase</fullName>
        <ecNumber evidence="5">3.1.1.-</ecNumber>
    </recommendedName>
</protein>
<reference evidence="7" key="1">
    <citation type="submission" date="2022-01" db="UniProtKB">
        <authorList>
            <consortium name="EnsemblMetazoa"/>
        </authorList>
    </citation>
    <scope>IDENTIFICATION</scope>
</reference>
<dbReference type="PANTHER" id="PTHR43142">
    <property type="entry name" value="CARBOXYLIC ESTER HYDROLASE"/>
    <property type="match status" value="1"/>
</dbReference>
<organism evidence="7 8">
    <name type="scientific">Cimex lectularius</name>
    <name type="common">Bed bug</name>
    <name type="synonym">Acanthia lectularia</name>
    <dbReference type="NCBI Taxonomy" id="79782"/>
    <lineage>
        <taxon>Eukaryota</taxon>
        <taxon>Metazoa</taxon>
        <taxon>Ecdysozoa</taxon>
        <taxon>Arthropoda</taxon>
        <taxon>Hexapoda</taxon>
        <taxon>Insecta</taxon>
        <taxon>Pterygota</taxon>
        <taxon>Neoptera</taxon>
        <taxon>Paraneoptera</taxon>
        <taxon>Hemiptera</taxon>
        <taxon>Heteroptera</taxon>
        <taxon>Panheteroptera</taxon>
        <taxon>Cimicomorpha</taxon>
        <taxon>Cimicidae</taxon>
        <taxon>Cimex</taxon>
    </lineage>
</organism>
<dbReference type="GeneID" id="106663701"/>
<dbReference type="OrthoDB" id="6846267at2759"/>
<dbReference type="Pfam" id="PF00135">
    <property type="entry name" value="COesterase"/>
    <property type="match status" value="1"/>
</dbReference>
<dbReference type="InterPro" id="IPR019819">
    <property type="entry name" value="Carboxylesterase_B_CS"/>
</dbReference>
<sequence length="447" mass="49357">MISANVIPLLALVVDFTLCLSMVQVTVDQGVLRGREFATHGNRTVYAFQGVPYAKPPLGDHRFKEPVMASSWIGVYDATAFSDVCMQYSHPHYKSAEPIEGSEDCLYLNVYTPEVPDVPGGRLSTIVMLHGGAFTFGSGNFVGAEFLLDHDVILVTVNYRLGPLGFLSTEDDVVPGNMGLKDQLLALKWVHRNIPSFGGDPTRITLAGMSAGAASVHYHLLSPKSRGYFHRAISMSGSALCPWAQTENAKEKTKRIAGNLGCPTTDSYTLIKCLRKRPAKKIVSQVKEFMPWLFYPFTPFGPTVEPQVPTAFIDEPPVDIILNRKANDVPWLISFDKDEGLYPGAGAGHGDDLGYTLKLYLIPGFMDAEHQHMIPFMTNIWASFADAKPTPWDWPDVKTSLPNLVVLNINGSLPEKNDLATFDDLGDELFWATLGMLENQVHRHTEL</sequence>
<dbReference type="PROSITE" id="PS00941">
    <property type="entry name" value="CARBOXYLESTERASE_B_2"/>
    <property type="match status" value="1"/>
</dbReference>
<keyword evidence="8" id="KW-1185">Reference proteome</keyword>
<keyword evidence="2" id="KW-0719">Serine esterase</keyword>
<keyword evidence="5" id="KW-0732">Signal</keyword>
<accession>A0A8I6SGH8</accession>
<evidence type="ECO:0000256" key="3">
    <source>
        <dbReference type="ARBA" id="ARBA00022801"/>
    </source>
</evidence>
<dbReference type="PROSITE" id="PS00122">
    <property type="entry name" value="CARBOXYLESTERASE_B_1"/>
    <property type="match status" value="1"/>
</dbReference>
<evidence type="ECO:0000313" key="8">
    <source>
        <dbReference type="Proteomes" id="UP000494040"/>
    </source>
</evidence>
<keyword evidence="4" id="KW-0325">Glycoprotein</keyword>
<evidence type="ECO:0000256" key="1">
    <source>
        <dbReference type="ARBA" id="ARBA00005964"/>
    </source>
</evidence>
<evidence type="ECO:0000313" key="7">
    <source>
        <dbReference type="EnsemblMetazoa" id="XP_024082889.1"/>
    </source>
</evidence>
<dbReference type="PANTHER" id="PTHR43142:SF1">
    <property type="entry name" value="CARBOXYLIC ESTER HYDROLASE"/>
    <property type="match status" value="1"/>
</dbReference>
<dbReference type="Proteomes" id="UP000494040">
    <property type="component" value="Unassembled WGS sequence"/>
</dbReference>
<evidence type="ECO:0000256" key="2">
    <source>
        <dbReference type="ARBA" id="ARBA00022487"/>
    </source>
</evidence>
<name>A0A8I6SGH8_CIMLE</name>
<feature type="signal peptide" evidence="5">
    <location>
        <begin position="1"/>
        <end position="19"/>
    </location>
</feature>
<dbReference type="EnsemblMetazoa" id="XM_024227121.1">
    <property type="protein sequence ID" value="XP_024082889.1"/>
    <property type="gene ID" value="LOC106663701"/>
</dbReference>
<feature type="chain" id="PRO_5035336838" description="Carboxylic ester hydrolase" evidence="5">
    <location>
        <begin position="20"/>
        <end position="447"/>
    </location>
</feature>
<dbReference type="InterPro" id="IPR002018">
    <property type="entry name" value="CarbesteraseB"/>
</dbReference>
<proteinExistence type="inferred from homology"/>
<dbReference type="InterPro" id="IPR019826">
    <property type="entry name" value="Carboxylesterase_B_AS"/>
</dbReference>
<feature type="domain" description="Carboxylesterase type B" evidence="6">
    <location>
        <begin position="24"/>
        <end position="342"/>
    </location>
</feature>
<comment type="similarity">
    <text evidence="1 5">Belongs to the type-B carboxylesterase/lipase family.</text>
</comment>
<evidence type="ECO:0000256" key="5">
    <source>
        <dbReference type="RuleBase" id="RU361235"/>
    </source>
</evidence>
<dbReference type="AlphaFoldDB" id="A0A8I6SGH8"/>
<dbReference type="Gene3D" id="3.40.50.1820">
    <property type="entry name" value="alpha/beta hydrolase"/>
    <property type="match status" value="1"/>
</dbReference>